<keyword evidence="3" id="KW-0964">Secreted</keyword>
<comment type="caution">
    <text evidence="5">The sequence shown here is derived from an EMBL/GenBank/DDBJ whole genome shotgun (WGS) entry which is preliminary data.</text>
</comment>
<dbReference type="AlphaFoldDB" id="A0A9P6TSV4"/>
<accession>A0A9P6TSV4</accession>
<comment type="subcellular location">
    <subcellularLocation>
        <location evidence="1">Host cell</location>
    </subcellularLocation>
    <subcellularLocation>
        <location evidence="2">Secreted</location>
    </subcellularLocation>
</comment>
<evidence type="ECO:0000256" key="2">
    <source>
        <dbReference type="ARBA" id="ARBA00004613"/>
    </source>
</evidence>
<evidence type="ECO:0000313" key="5">
    <source>
        <dbReference type="EMBL" id="KAG0239337.1"/>
    </source>
</evidence>
<dbReference type="GO" id="GO:0043657">
    <property type="term" value="C:host cell"/>
    <property type="evidence" value="ECO:0007669"/>
    <property type="project" value="UniProtKB-SubCell"/>
</dbReference>
<gene>
    <name evidence="5" type="ORF">BG011_003942</name>
</gene>
<keyword evidence="6" id="KW-1185">Reference proteome</keyword>
<name>A0A9P6TSV4_9FUNG</name>
<dbReference type="InterPro" id="IPR045379">
    <property type="entry name" value="Crinkler_N"/>
</dbReference>
<dbReference type="Pfam" id="PF20147">
    <property type="entry name" value="Crinkler"/>
    <property type="match status" value="1"/>
</dbReference>
<evidence type="ECO:0000259" key="4">
    <source>
        <dbReference type="Pfam" id="PF20147"/>
    </source>
</evidence>
<dbReference type="OrthoDB" id="2409492at2759"/>
<reference evidence="5" key="1">
    <citation type="journal article" date="2020" name="Fungal Divers.">
        <title>Resolving the Mortierellaceae phylogeny through synthesis of multi-gene phylogenetics and phylogenomics.</title>
        <authorList>
            <person name="Vandepol N."/>
            <person name="Liber J."/>
            <person name="Desiro A."/>
            <person name="Na H."/>
            <person name="Kennedy M."/>
            <person name="Barry K."/>
            <person name="Grigoriev I.V."/>
            <person name="Miller A.N."/>
            <person name="O'Donnell K."/>
            <person name="Stajich J.E."/>
            <person name="Bonito G."/>
        </authorList>
    </citation>
    <scope>NUCLEOTIDE SEQUENCE</scope>
    <source>
        <strain evidence="5">KOD948</strain>
    </source>
</reference>
<dbReference type="GO" id="GO:0005576">
    <property type="term" value="C:extracellular region"/>
    <property type="evidence" value="ECO:0007669"/>
    <property type="project" value="UniProtKB-SubCell"/>
</dbReference>
<dbReference type="EMBL" id="JAAAJA010002571">
    <property type="protein sequence ID" value="KAG0239337.1"/>
    <property type="molecule type" value="Genomic_DNA"/>
</dbReference>
<evidence type="ECO:0000313" key="6">
    <source>
        <dbReference type="Proteomes" id="UP000726737"/>
    </source>
</evidence>
<evidence type="ECO:0000256" key="1">
    <source>
        <dbReference type="ARBA" id="ARBA00004340"/>
    </source>
</evidence>
<sequence length="72" mass="7817">MAADTLTLFCLVDGESTSNAFAVEIESTKTISGLKDLIKAKKTPKFDDIAANELTLWQATIPEEEEGIITLD</sequence>
<organism evidence="5 6">
    <name type="scientific">Mortierella polycephala</name>
    <dbReference type="NCBI Taxonomy" id="41804"/>
    <lineage>
        <taxon>Eukaryota</taxon>
        <taxon>Fungi</taxon>
        <taxon>Fungi incertae sedis</taxon>
        <taxon>Mucoromycota</taxon>
        <taxon>Mortierellomycotina</taxon>
        <taxon>Mortierellomycetes</taxon>
        <taxon>Mortierellales</taxon>
        <taxon>Mortierellaceae</taxon>
        <taxon>Mortierella</taxon>
    </lineage>
</organism>
<feature type="domain" description="Crinkler effector protein N-terminal" evidence="4">
    <location>
        <begin position="6"/>
        <end position="66"/>
    </location>
</feature>
<feature type="non-terminal residue" evidence="5">
    <location>
        <position position="72"/>
    </location>
</feature>
<dbReference type="Proteomes" id="UP000726737">
    <property type="component" value="Unassembled WGS sequence"/>
</dbReference>
<protein>
    <recommendedName>
        <fullName evidence="4">Crinkler effector protein N-terminal domain-containing protein</fullName>
    </recommendedName>
</protein>
<proteinExistence type="predicted"/>
<evidence type="ECO:0000256" key="3">
    <source>
        <dbReference type="ARBA" id="ARBA00022525"/>
    </source>
</evidence>